<evidence type="ECO:0000256" key="5">
    <source>
        <dbReference type="HAMAP-Rule" id="MF_00651"/>
    </source>
</evidence>
<evidence type="ECO:0000256" key="3">
    <source>
        <dbReference type="ARBA" id="ARBA00022722"/>
    </source>
</evidence>
<gene>
    <name evidence="7" type="ORF">DI586_09575</name>
</gene>
<dbReference type="PANTHER" id="PTHR33317:SF4">
    <property type="entry name" value="POLYNUCLEOTIDYL TRANSFERASE, RIBONUCLEASE H-LIKE SUPERFAMILY PROTEIN"/>
    <property type="match status" value="1"/>
</dbReference>
<dbReference type="PANTHER" id="PTHR33317">
    <property type="entry name" value="POLYNUCLEOTIDYL TRANSFERASE, RIBONUCLEASE H-LIKE SUPERFAMILY PROTEIN"/>
    <property type="match status" value="1"/>
</dbReference>
<evidence type="ECO:0000259" key="6">
    <source>
        <dbReference type="SMART" id="SM00732"/>
    </source>
</evidence>
<evidence type="ECO:0000256" key="4">
    <source>
        <dbReference type="ARBA" id="ARBA00022801"/>
    </source>
</evidence>
<dbReference type="EC" id="3.1.-.-" evidence="5"/>
<name>A0A2W5FHX4_9BACT</name>
<dbReference type="SUPFAM" id="SSF53098">
    <property type="entry name" value="Ribonuclease H-like"/>
    <property type="match status" value="1"/>
</dbReference>
<keyword evidence="1 5" id="KW-0963">Cytoplasm</keyword>
<keyword evidence="3 5" id="KW-0540">Nuclease</keyword>
<comment type="caution">
    <text evidence="7">The sequence shown here is derived from an EMBL/GenBank/DDBJ whole genome shotgun (WGS) entry which is preliminary data.</text>
</comment>
<organism evidence="7 8">
    <name type="scientific">Micavibrio aeruginosavorus</name>
    <dbReference type="NCBI Taxonomy" id="349221"/>
    <lineage>
        <taxon>Bacteria</taxon>
        <taxon>Pseudomonadati</taxon>
        <taxon>Bdellovibrionota</taxon>
        <taxon>Bdellovibrionia</taxon>
        <taxon>Bdellovibrionales</taxon>
        <taxon>Pseudobdellovibrionaceae</taxon>
        <taxon>Micavibrio</taxon>
    </lineage>
</organism>
<dbReference type="GO" id="GO:0016788">
    <property type="term" value="F:hydrolase activity, acting on ester bonds"/>
    <property type="evidence" value="ECO:0007669"/>
    <property type="project" value="UniProtKB-UniRule"/>
</dbReference>
<dbReference type="Pfam" id="PF03652">
    <property type="entry name" value="RuvX"/>
    <property type="match status" value="1"/>
</dbReference>
<dbReference type="Proteomes" id="UP000249739">
    <property type="component" value="Unassembled WGS sequence"/>
</dbReference>
<dbReference type="InterPro" id="IPR012337">
    <property type="entry name" value="RNaseH-like_sf"/>
</dbReference>
<evidence type="ECO:0000256" key="2">
    <source>
        <dbReference type="ARBA" id="ARBA00022517"/>
    </source>
</evidence>
<evidence type="ECO:0000313" key="8">
    <source>
        <dbReference type="Proteomes" id="UP000249739"/>
    </source>
</evidence>
<dbReference type="Gene3D" id="3.30.420.140">
    <property type="entry name" value="YqgF/RNase H-like domain"/>
    <property type="match status" value="1"/>
</dbReference>
<protein>
    <recommendedName>
        <fullName evidence="5">Putative pre-16S rRNA nuclease</fullName>
        <ecNumber evidence="5">3.1.-.-</ecNumber>
    </recommendedName>
</protein>
<evidence type="ECO:0000256" key="1">
    <source>
        <dbReference type="ARBA" id="ARBA00022490"/>
    </source>
</evidence>
<comment type="similarity">
    <text evidence="5">Belongs to the YqgF HJR family.</text>
</comment>
<dbReference type="InterPro" id="IPR006641">
    <property type="entry name" value="YqgF/RNaseH-like_dom"/>
</dbReference>
<dbReference type="SMART" id="SM00732">
    <property type="entry name" value="YqgFc"/>
    <property type="match status" value="1"/>
</dbReference>
<dbReference type="AlphaFoldDB" id="A0A2W5FHX4"/>
<reference evidence="7 8" key="1">
    <citation type="submission" date="2017-08" db="EMBL/GenBank/DDBJ databases">
        <title>Infants hospitalized years apart are colonized by the same room-sourced microbial strains.</title>
        <authorList>
            <person name="Brooks B."/>
            <person name="Olm M.R."/>
            <person name="Firek B.A."/>
            <person name="Baker R."/>
            <person name="Thomas B.C."/>
            <person name="Morowitz M.J."/>
            <person name="Banfield J.F."/>
        </authorList>
    </citation>
    <scope>NUCLEOTIDE SEQUENCE [LARGE SCALE GENOMIC DNA]</scope>
    <source>
        <strain evidence="7">S2_006_000_R2_64</strain>
    </source>
</reference>
<sequence length="158" mass="17494">MPIIPADQFKSSLRPGIKLLGLDISKISIGIAFADIETGIVTPVTIIDRKRLKDDAEKLSKLMAEYGTKSLIVGWPLNMDGSEGKRCQAIRDTVLELQKTLQSAKFVFWDERLSTAVANNLVEEIGISGRKLRGKKVDNHAAMVILRSFLDEITPRTS</sequence>
<dbReference type="InterPro" id="IPR037027">
    <property type="entry name" value="YqgF/RNaseH-like_dom_sf"/>
</dbReference>
<dbReference type="GO" id="GO:0005829">
    <property type="term" value="C:cytosol"/>
    <property type="evidence" value="ECO:0007669"/>
    <property type="project" value="TreeGrafter"/>
</dbReference>
<evidence type="ECO:0000313" key="7">
    <source>
        <dbReference type="EMBL" id="PZP54543.1"/>
    </source>
</evidence>
<comment type="function">
    <text evidence="5">Could be a nuclease involved in processing of the 5'-end of pre-16S rRNA.</text>
</comment>
<dbReference type="InterPro" id="IPR005227">
    <property type="entry name" value="YqgF"/>
</dbReference>
<dbReference type="CDD" id="cd16964">
    <property type="entry name" value="YqgF"/>
    <property type="match status" value="1"/>
</dbReference>
<accession>A0A2W5FHX4</accession>
<proteinExistence type="inferred from homology"/>
<dbReference type="HAMAP" id="MF_00651">
    <property type="entry name" value="Nuclease_YqgF"/>
    <property type="match status" value="1"/>
</dbReference>
<dbReference type="EMBL" id="QFOT01000128">
    <property type="protein sequence ID" value="PZP54543.1"/>
    <property type="molecule type" value="Genomic_DNA"/>
</dbReference>
<keyword evidence="4 5" id="KW-0378">Hydrolase</keyword>
<keyword evidence="2 5" id="KW-0690">Ribosome biogenesis</keyword>
<dbReference type="GO" id="GO:0000967">
    <property type="term" value="P:rRNA 5'-end processing"/>
    <property type="evidence" value="ECO:0007669"/>
    <property type="project" value="UniProtKB-UniRule"/>
</dbReference>
<feature type="domain" description="YqgF/RNase H-like" evidence="6">
    <location>
        <begin position="17"/>
        <end position="118"/>
    </location>
</feature>
<dbReference type="NCBIfam" id="TIGR00250">
    <property type="entry name" value="RNAse_H_YqgF"/>
    <property type="match status" value="1"/>
</dbReference>
<dbReference type="GO" id="GO:0004518">
    <property type="term" value="F:nuclease activity"/>
    <property type="evidence" value="ECO:0007669"/>
    <property type="project" value="UniProtKB-KW"/>
</dbReference>
<comment type="subcellular location">
    <subcellularLocation>
        <location evidence="5">Cytoplasm</location>
    </subcellularLocation>
</comment>